<proteinExistence type="predicted"/>
<dbReference type="EMBL" id="CP163432">
    <property type="protein sequence ID" value="XDQ12343.1"/>
    <property type="molecule type" value="Genomic_DNA"/>
</dbReference>
<name>A0AB39N1T2_9ACTN</name>
<gene>
    <name evidence="1" type="ORF">AB5J55_23260</name>
</gene>
<protein>
    <submittedName>
        <fullName evidence="1">Uncharacterized protein</fullName>
    </submittedName>
</protein>
<organism evidence="1">
    <name type="scientific">Streptomyces sp. R11</name>
    <dbReference type="NCBI Taxonomy" id="3238625"/>
    <lineage>
        <taxon>Bacteria</taxon>
        <taxon>Bacillati</taxon>
        <taxon>Actinomycetota</taxon>
        <taxon>Actinomycetes</taxon>
        <taxon>Kitasatosporales</taxon>
        <taxon>Streptomycetaceae</taxon>
        <taxon>Streptomyces</taxon>
    </lineage>
</organism>
<sequence>MRDYDYRLLEETAKVMQEVWLRRSKETGLDIHEATEWLRVERGIWERIHEVAAADHIFSWRGRVELIRSVQVNSNPAVRATAGFPPSVLADEGAPDGRPSSEEIDKLLERLKKGTELAGAPYSRSLLWQQALSQASADRVAFDAATLHELSFGYMAAWQRLHDWLAREPKDQDGEQTTFLKAMRNIPEPYGPPSAGPNGL</sequence>
<dbReference type="AlphaFoldDB" id="A0AB39N1T2"/>
<reference evidence="1" key="1">
    <citation type="submission" date="2024-07" db="EMBL/GenBank/DDBJ databases">
        <authorList>
            <person name="Yu S.T."/>
        </authorList>
    </citation>
    <scope>NUCLEOTIDE SEQUENCE</scope>
    <source>
        <strain evidence="1">R11</strain>
    </source>
</reference>
<accession>A0AB39N1T2</accession>
<dbReference type="RefSeq" id="WP_369272519.1">
    <property type="nucleotide sequence ID" value="NZ_CP163432.1"/>
</dbReference>
<evidence type="ECO:0000313" key="1">
    <source>
        <dbReference type="EMBL" id="XDQ12343.1"/>
    </source>
</evidence>